<feature type="coiled-coil region" evidence="1">
    <location>
        <begin position="111"/>
        <end position="166"/>
    </location>
</feature>
<organism evidence="2 3">
    <name type="scientific">Talaromyces rugulosus</name>
    <name type="common">Penicillium rugulosum</name>
    <dbReference type="NCBI Taxonomy" id="121627"/>
    <lineage>
        <taxon>Eukaryota</taxon>
        <taxon>Fungi</taxon>
        <taxon>Dikarya</taxon>
        <taxon>Ascomycota</taxon>
        <taxon>Pezizomycotina</taxon>
        <taxon>Eurotiomycetes</taxon>
        <taxon>Eurotiomycetidae</taxon>
        <taxon>Eurotiales</taxon>
        <taxon>Trichocomaceae</taxon>
        <taxon>Talaromyces</taxon>
        <taxon>Talaromyces sect. Islandici</taxon>
    </lineage>
</organism>
<accession>A0A7H8R621</accession>
<keyword evidence="3" id="KW-1185">Reference proteome</keyword>
<sequence>MGCNKTFSQNRSKAKQECREQMSQSLQKALGISVDPDRVRLKTDKTDDPYYWDGPDDWADVLSENLSTLSNANLESLKDIVNKGIIHPRWKSQRGNLTGGDNTDLPYEFKMKDLQSINGKQQEEIARLREQCGDAAKRISEGEKRENELQNNVEKLIQEKEQFEKQVSYMQDGLRQAQITTEHYRMCNVECYSRAAEMLKVIDSSGLGRVQDPAFQGDTGDPFYFSNS</sequence>
<evidence type="ECO:0000313" key="3">
    <source>
        <dbReference type="Proteomes" id="UP000509510"/>
    </source>
</evidence>
<reference evidence="3" key="1">
    <citation type="submission" date="2020-06" db="EMBL/GenBank/DDBJ databases">
        <title>A chromosome-scale genome assembly of Talaromyces rugulosus W13939.</title>
        <authorList>
            <person name="Wang B."/>
            <person name="Guo L."/>
            <person name="Ye K."/>
            <person name="Wang L."/>
        </authorList>
    </citation>
    <scope>NUCLEOTIDE SEQUENCE [LARGE SCALE GENOMIC DNA]</scope>
    <source>
        <strain evidence="3">W13939</strain>
    </source>
</reference>
<proteinExistence type="predicted"/>
<dbReference type="AlphaFoldDB" id="A0A7H8R621"/>
<dbReference type="EMBL" id="CP055902">
    <property type="protein sequence ID" value="QKX61657.1"/>
    <property type="molecule type" value="Genomic_DNA"/>
</dbReference>
<gene>
    <name evidence="2" type="ORF">TRUGW13939_08809</name>
</gene>
<dbReference type="KEGG" id="trg:TRUGW13939_08809"/>
<evidence type="ECO:0000256" key="1">
    <source>
        <dbReference type="SAM" id="Coils"/>
    </source>
</evidence>
<name>A0A7H8R621_TALRU</name>
<dbReference type="RefSeq" id="XP_035347831.1">
    <property type="nucleotide sequence ID" value="XM_035491938.1"/>
</dbReference>
<dbReference type="Proteomes" id="UP000509510">
    <property type="component" value="Chromosome V"/>
</dbReference>
<keyword evidence="1" id="KW-0175">Coiled coil</keyword>
<evidence type="ECO:0000313" key="2">
    <source>
        <dbReference type="EMBL" id="QKX61657.1"/>
    </source>
</evidence>
<dbReference type="GeneID" id="55996297"/>
<protein>
    <submittedName>
        <fullName evidence="2">Uncharacterized protein</fullName>
    </submittedName>
</protein>